<feature type="repeat" description="ANK" evidence="3">
    <location>
        <begin position="378"/>
        <end position="412"/>
    </location>
</feature>
<dbReference type="PROSITE" id="PS50297">
    <property type="entry name" value="ANK_REP_REGION"/>
    <property type="match status" value="1"/>
</dbReference>
<name>F2DVS1_HORVV</name>
<reference evidence="5" key="1">
    <citation type="journal article" date="2011" name="Plant Physiol.">
        <title>Comprehensive sequence analysis of 24,783 barley full-length cDNAs derived from 12 clone libraries.</title>
        <authorList>
            <person name="Matsumoto T."/>
            <person name="Tanaka T."/>
            <person name="Sakai H."/>
            <person name="Amano N."/>
            <person name="Kanamori H."/>
            <person name="Kurita K."/>
            <person name="Kikuta A."/>
            <person name="Kamiya K."/>
            <person name="Yamamoto M."/>
            <person name="Ikawa H."/>
            <person name="Fujii N."/>
            <person name="Hori K."/>
            <person name="Itoh T."/>
            <person name="Sato K."/>
        </authorList>
    </citation>
    <scope>NUCLEOTIDE SEQUENCE</scope>
    <source>
        <tissue evidence="5">Shoot and root</tissue>
    </source>
</reference>
<feature type="domain" description="F-box" evidence="4">
    <location>
        <begin position="1"/>
        <end position="44"/>
    </location>
</feature>
<protein>
    <submittedName>
        <fullName evidence="5">Predicted protein</fullName>
    </submittedName>
</protein>
<dbReference type="SMART" id="SM00248">
    <property type="entry name" value="ANK"/>
    <property type="match status" value="9"/>
</dbReference>
<dbReference type="InterPro" id="IPR051165">
    <property type="entry name" value="Multifunctional_ANK_Repeat"/>
</dbReference>
<dbReference type="Pfam" id="PF12796">
    <property type="entry name" value="Ank_2"/>
    <property type="match status" value="1"/>
</dbReference>
<dbReference type="SUPFAM" id="SSF48403">
    <property type="entry name" value="Ankyrin repeat"/>
    <property type="match status" value="1"/>
</dbReference>
<dbReference type="Pfam" id="PF00023">
    <property type="entry name" value="Ank"/>
    <property type="match status" value="1"/>
</dbReference>
<evidence type="ECO:0000256" key="1">
    <source>
        <dbReference type="ARBA" id="ARBA00022737"/>
    </source>
</evidence>
<dbReference type="PANTHER" id="PTHR24123">
    <property type="entry name" value="ANKYRIN REPEAT-CONTAINING"/>
    <property type="match status" value="1"/>
</dbReference>
<dbReference type="SUPFAM" id="SSF81383">
    <property type="entry name" value="F-box domain"/>
    <property type="match status" value="1"/>
</dbReference>
<evidence type="ECO:0000256" key="2">
    <source>
        <dbReference type="ARBA" id="ARBA00023043"/>
    </source>
</evidence>
<sequence length="446" mass="52236">MENLIKQLCIYLSYFLDIESICNLSRINKHWKNVLDNSIVWERFIENKKYLEERKIEPSKEIVKKEKFEMKLMESVGFKITNKLEILEKDILEFKDANKSTVIQYLLANESYNYRYLRYLLEKKADLNSFNSYNNSAFINAIRNRNCKLEDVDYLVRNGANLHQLDSKGSGPFHRYCDNYNMTVSCEILEYLIEHNCDPNLQNSEKSTPFSLFLKYNQTIKAIELFLKHGADPNLHSSDVPLLRLSNSSQVDFKVLELLIKAKINVNVKGGYNTNTPLHCLVNNSYSKTELIKLFLDNKADPNIKDYQDNTPFHCLSQRKMYDNTELKLFIENKADPNIPNKDSFTPFHNFAIKKFCDFNVIKLFIESKGDPNWKSKNGQTPFHYVCSLNNIDVESIKYLLQNKADPNVKNYVGNTPINWANSNTDLKSRIEKIMKLDKFFEKFSK</sequence>
<dbReference type="Gene3D" id="1.20.1280.50">
    <property type="match status" value="1"/>
</dbReference>
<dbReference type="EMBL" id="AK367989">
    <property type="protein sequence ID" value="BAJ99192.1"/>
    <property type="molecule type" value="mRNA"/>
</dbReference>
<evidence type="ECO:0000259" key="4">
    <source>
        <dbReference type="PROSITE" id="PS50181"/>
    </source>
</evidence>
<keyword evidence="1" id="KW-0677">Repeat</keyword>
<evidence type="ECO:0000256" key="3">
    <source>
        <dbReference type="PROSITE-ProRule" id="PRU00023"/>
    </source>
</evidence>
<dbReference type="Gene3D" id="1.25.40.20">
    <property type="entry name" value="Ankyrin repeat-containing domain"/>
    <property type="match status" value="3"/>
</dbReference>
<evidence type="ECO:0000313" key="5">
    <source>
        <dbReference type="EMBL" id="BAJ99192.1"/>
    </source>
</evidence>
<proteinExistence type="evidence at transcript level"/>
<dbReference type="InterPro" id="IPR036047">
    <property type="entry name" value="F-box-like_dom_sf"/>
</dbReference>
<dbReference type="InterPro" id="IPR001810">
    <property type="entry name" value="F-box_dom"/>
</dbReference>
<organism evidence="5">
    <name type="scientific">Hordeum vulgare subsp. vulgare</name>
    <name type="common">Domesticated barley</name>
    <dbReference type="NCBI Taxonomy" id="112509"/>
    <lineage>
        <taxon>Eukaryota</taxon>
        <taxon>Viridiplantae</taxon>
        <taxon>Streptophyta</taxon>
        <taxon>Embryophyta</taxon>
        <taxon>Tracheophyta</taxon>
        <taxon>Spermatophyta</taxon>
        <taxon>Magnoliopsida</taxon>
        <taxon>Liliopsida</taxon>
        <taxon>Poales</taxon>
        <taxon>Poaceae</taxon>
        <taxon>BOP clade</taxon>
        <taxon>Pooideae</taxon>
        <taxon>Triticodae</taxon>
        <taxon>Triticeae</taxon>
        <taxon>Hordeinae</taxon>
        <taxon>Hordeum</taxon>
    </lineage>
</organism>
<accession>F2DVS1</accession>
<dbReference type="InterPro" id="IPR002110">
    <property type="entry name" value="Ankyrin_rpt"/>
</dbReference>
<dbReference type="PANTHER" id="PTHR24123:SF33">
    <property type="entry name" value="PROTEIN HOS4"/>
    <property type="match status" value="1"/>
</dbReference>
<keyword evidence="2 3" id="KW-0040">ANK repeat</keyword>
<dbReference type="AlphaFoldDB" id="F2DVS1"/>
<dbReference type="InterPro" id="IPR036770">
    <property type="entry name" value="Ankyrin_rpt-contain_sf"/>
</dbReference>
<dbReference type="PROSITE" id="PS50181">
    <property type="entry name" value="FBOX"/>
    <property type="match status" value="1"/>
</dbReference>
<dbReference type="PROSITE" id="PS50088">
    <property type="entry name" value="ANK_REPEAT"/>
    <property type="match status" value="2"/>
</dbReference>
<feature type="repeat" description="ANK" evidence="3">
    <location>
        <begin position="273"/>
        <end position="307"/>
    </location>
</feature>